<reference evidence="2 3" key="1">
    <citation type="submission" date="2019-07" db="EMBL/GenBank/DDBJ databases">
        <title>Tepidimonas sediminis YIM 72259 draft genome.</title>
        <authorList>
            <person name="Da Costa M.S."/>
            <person name="Froufe H.J.C."/>
            <person name="Egas C."/>
            <person name="Albuquerque L."/>
        </authorList>
    </citation>
    <scope>NUCLEOTIDE SEQUENCE [LARGE SCALE GENOMIC DNA]</scope>
    <source>
        <strain evidence="2 3">YIM 72259</strain>
    </source>
</reference>
<organism evidence="2 3">
    <name type="scientific">Tepidimonas sediminis</name>
    <dbReference type="NCBI Taxonomy" id="2588941"/>
    <lineage>
        <taxon>Bacteria</taxon>
        <taxon>Pseudomonadati</taxon>
        <taxon>Pseudomonadota</taxon>
        <taxon>Betaproteobacteria</taxon>
        <taxon>Burkholderiales</taxon>
        <taxon>Tepidimonas</taxon>
    </lineage>
</organism>
<protein>
    <submittedName>
        <fullName evidence="2">Uncharacterized protein</fullName>
    </submittedName>
</protein>
<name>A0A554WUH8_9BURK</name>
<evidence type="ECO:0000313" key="3">
    <source>
        <dbReference type="Proteomes" id="UP000320225"/>
    </source>
</evidence>
<comment type="caution">
    <text evidence="2">The sequence shown here is derived from an EMBL/GenBank/DDBJ whole genome shotgun (WGS) entry which is preliminary data.</text>
</comment>
<keyword evidence="1" id="KW-0175">Coiled coil</keyword>
<dbReference type="RefSeq" id="WP_143892446.1">
    <property type="nucleotide sequence ID" value="NZ_VJND01000001.1"/>
</dbReference>
<sequence length="69" mass="7987">MDATLIDDLARRVERLLLRHEELRRTQALLEQEVRRLTEERDHLLAQCRQARARLAALAAALDDAQEAV</sequence>
<evidence type="ECO:0000313" key="2">
    <source>
        <dbReference type="EMBL" id="TSE27225.1"/>
    </source>
</evidence>
<feature type="coiled-coil region" evidence="1">
    <location>
        <begin position="6"/>
        <end position="68"/>
    </location>
</feature>
<proteinExistence type="predicted"/>
<evidence type="ECO:0000256" key="1">
    <source>
        <dbReference type="SAM" id="Coils"/>
    </source>
</evidence>
<accession>A0A554WUH8</accession>
<gene>
    <name evidence="2" type="ORF">Tsedi_00055</name>
</gene>
<dbReference type="Proteomes" id="UP000320225">
    <property type="component" value="Unassembled WGS sequence"/>
</dbReference>
<dbReference type="EMBL" id="VJND01000001">
    <property type="protein sequence ID" value="TSE27225.1"/>
    <property type="molecule type" value="Genomic_DNA"/>
</dbReference>
<dbReference type="AlphaFoldDB" id="A0A554WUH8"/>
<keyword evidence="3" id="KW-1185">Reference proteome</keyword>